<sequence>MTWTDMTCDWAVWYSKLQTRFPHLDDGAMPFAKVDRGGFEAYLAETHNLSLTEAREEIEDFLFVEALILEAKDDHEAA</sequence>
<accession>A0ABU3VJR9</accession>
<gene>
    <name evidence="1" type="ORF">QO231_21435</name>
</gene>
<organism evidence="1 2">
    <name type="scientific">Sedimentitalea todarodis</name>
    <dbReference type="NCBI Taxonomy" id="1631240"/>
    <lineage>
        <taxon>Bacteria</taxon>
        <taxon>Pseudomonadati</taxon>
        <taxon>Pseudomonadota</taxon>
        <taxon>Alphaproteobacteria</taxon>
        <taxon>Rhodobacterales</taxon>
        <taxon>Paracoccaceae</taxon>
        <taxon>Sedimentitalea</taxon>
    </lineage>
</organism>
<evidence type="ECO:0000313" key="2">
    <source>
        <dbReference type="Proteomes" id="UP001255416"/>
    </source>
</evidence>
<keyword evidence="2" id="KW-1185">Reference proteome</keyword>
<dbReference type="EMBL" id="JASMWN010000023">
    <property type="protein sequence ID" value="MDU9006399.1"/>
    <property type="molecule type" value="Genomic_DNA"/>
</dbReference>
<dbReference type="RefSeq" id="WP_316781417.1">
    <property type="nucleotide sequence ID" value="NZ_JASMWN010000023.1"/>
</dbReference>
<evidence type="ECO:0000313" key="1">
    <source>
        <dbReference type="EMBL" id="MDU9006399.1"/>
    </source>
</evidence>
<proteinExistence type="predicted"/>
<comment type="caution">
    <text evidence="1">The sequence shown here is derived from an EMBL/GenBank/DDBJ whole genome shotgun (WGS) entry which is preliminary data.</text>
</comment>
<name>A0ABU3VJR9_9RHOB</name>
<reference evidence="2" key="1">
    <citation type="submission" date="2023-05" db="EMBL/GenBank/DDBJ databases">
        <title>Sedimentitalea sp. nov. JM2-8.</title>
        <authorList>
            <person name="Huang J."/>
        </authorList>
    </citation>
    <scope>NUCLEOTIDE SEQUENCE [LARGE SCALE GENOMIC DNA]</scope>
    <source>
        <strain evidence="2">KHS03</strain>
    </source>
</reference>
<dbReference type="Proteomes" id="UP001255416">
    <property type="component" value="Unassembled WGS sequence"/>
</dbReference>
<protein>
    <submittedName>
        <fullName evidence="1">Uncharacterized protein</fullName>
    </submittedName>
</protein>